<feature type="non-terminal residue" evidence="2">
    <location>
        <position position="1"/>
    </location>
</feature>
<sequence length="166" mass="17922">NVDGGKGPQRLGAELAAPEAGELDDPHPPRRADVAFYDYRDDTLVTKTVNLDTGQVERTATQHDVQPPLSHDENTEAARILIADPLGAGLRADYQDATGRKLTSPDQLLLDSMVYRAGPGAQPAVLAKCGEHRCVQLFPKVRDGGWIDARSFVIDLSARRVGRLGA</sequence>
<feature type="compositionally biased region" description="Low complexity" evidence="1">
    <location>
        <begin position="11"/>
        <end position="20"/>
    </location>
</feature>
<organism evidence="2 3">
    <name type="scientific">Streptomyces carpinensis</name>
    <dbReference type="NCBI Taxonomy" id="66369"/>
    <lineage>
        <taxon>Bacteria</taxon>
        <taxon>Bacillati</taxon>
        <taxon>Actinomycetota</taxon>
        <taxon>Actinomycetes</taxon>
        <taxon>Kitasatosporales</taxon>
        <taxon>Streptomycetaceae</taxon>
        <taxon>Streptomyces</taxon>
    </lineage>
</organism>
<evidence type="ECO:0000256" key="1">
    <source>
        <dbReference type="SAM" id="MobiDB-lite"/>
    </source>
</evidence>
<evidence type="ECO:0000313" key="2">
    <source>
        <dbReference type="EMBL" id="MER6983518.1"/>
    </source>
</evidence>
<reference evidence="2 3" key="1">
    <citation type="submission" date="2024-06" db="EMBL/GenBank/DDBJ databases">
        <title>The Natural Products Discovery Center: Release of the First 8490 Sequenced Strains for Exploring Actinobacteria Biosynthetic Diversity.</title>
        <authorList>
            <person name="Kalkreuter E."/>
            <person name="Kautsar S.A."/>
            <person name="Yang D."/>
            <person name="Bader C.D."/>
            <person name="Teijaro C.N."/>
            <person name="Fluegel L."/>
            <person name="Davis C.M."/>
            <person name="Simpson J.R."/>
            <person name="Lauterbach L."/>
            <person name="Steele A.D."/>
            <person name="Gui C."/>
            <person name="Meng S."/>
            <person name="Li G."/>
            <person name="Viehrig K."/>
            <person name="Ye F."/>
            <person name="Su P."/>
            <person name="Kiefer A.F."/>
            <person name="Nichols A."/>
            <person name="Cepeda A.J."/>
            <person name="Yan W."/>
            <person name="Fan B."/>
            <person name="Jiang Y."/>
            <person name="Adhikari A."/>
            <person name="Zheng C.-J."/>
            <person name="Schuster L."/>
            <person name="Cowan T.M."/>
            <person name="Smanski M.J."/>
            <person name="Chevrette M.G."/>
            <person name="De Carvalho L.P.S."/>
            <person name="Shen B."/>
        </authorList>
    </citation>
    <scope>NUCLEOTIDE SEQUENCE [LARGE SCALE GENOMIC DNA]</scope>
    <source>
        <strain evidence="2 3">NPDC000634</strain>
    </source>
</reference>
<dbReference type="Gene3D" id="3.10.450.40">
    <property type="match status" value="1"/>
</dbReference>
<name>A0ABV1WH66_9ACTN</name>
<keyword evidence="3" id="KW-1185">Reference proteome</keyword>
<dbReference type="Proteomes" id="UP001458415">
    <property type="component" value="Unassembled WGS sequence"/>
</dbReference>
<feature type="region of interest" description="Disordered" evidence="1">
    <location>
        <begin position="1"/>
        <end position="31"/>
    </location>
</feature>
<accession>A0ABV1WH66</accession>
<evidence type="ECO:0000313" key="3">
    <source>
        <dbReference type="Proteomes" id="UP001458415"/>
    </source>
</evidence>
<comment type="caution">
    <text evidence="2">The sequence shown here is derived from an EMBL/GenBank/DDBJ whole genome shotgun (WGS) entry which is preliminary data.</text>
</comment>
<dbReference type="EMBL" id="JBEPCU010001406">
    <property type="protein sequence ID" value="MER6983518.1"/>
    <property type="molecule type" value="Genomic_DNA"/>
</dbReference>
<proteinExistence type="predicted"/>
<protein>
    <submittedName>
        <fullName evidence="2">Tat pathway signal sequence domain protein</fullName>
    </submittedName>
</protein>
<gene>
    <name evidence="2" type="ORF">ABT317_42865</name>
</gene>